<evidence type="ECO:0000256" key="1">
    <source>
        <dbReference type="ARBA" id="ARBA00022737"/>
    </source>
</evidence>
<dbReference type="Gene3D" id="3.40.50.1580">
    <property type="entry name" value="Nucleoside phosphorylase domain"/>
    <property type="match status" value="1"/>
</dbReference>
<dbReference type="PANTHER" id="PTHR46082">
    <property type="entry name" value="ATP/GTP-BINDING PROTEIN-RELATED"/>
    <property type="match status" value="1"/>
</dbReference>
<dbReference type="InterPro" id="IPR027417">
    <property type="entry name" value="P-loop_NTPase"/>
</dbReference>
<accession>A0A8K0WGW8</accession>
<feature type="compositionally biased region" description="Basic and acidic residues" evidence="3">
    <location>
        <begin position="11"/>
        <end position="23"/>
    </location>
</feature>
<evidence type="ECO:0000256" key="2">
    <source>
        <dbReference type="PROSITE-ProRule" id="PRU00023"/>
    </source>
</evidence>
<feature type="repeat" description="ANK" evidence="2">
    <location>
        <begin position="886"/>
        <end position="918"/>
    </location>
</feature>
<evidence type="ECO:0000256" key="3">
    <source>
        <dbReference type="SAM" id="MobiDB-lite"/>
    </source>
</evidence>
<dbReference type="InterPro" id="IPR056884">
    <property type="entry name" value="NPHP3-like_N"/>
</dbReference>
<sequence>MSNVVTRRKRLRDDSVGQDTFKGKRKDESLTHDDYTVGWVCALSKEQTAATAMLDREHPPLSKPSTDNNAYTLGSIGEHNIVIACLPKGTTGNVPAATVAKSMVTTFPRIKFGLMVGIGGGVPSKNNNIRLGDIVVSTPVGTYPGVVKWDSGKINGIDKFERTGSLNMPPKSLLTALTLLETQHDMGRSKIPQYLEEVKQKSGKLASMFLATDSLQDALFKSSYNHVQKPVSDESDQDELDEEEHESCQSCDKSMIVKRKPHKSFVHYGLIASGDKLIKDATFRNKLNKELGGHVLCIEMEAAGLMNEFPCLVIRGICDYADSHKNDDWQEYAAIMAAAFAKELLQYVQASDIEKEKPVKDVLEEVQSVLTELQDNVAQIHSRQTRQEDVTILDWLTPVDYGLQQSENINTREQGTGHWLIETEEFQTWLSTKGQTLFCRGIPGVGKTILTSIVVDHLISNFRHNSTIGIAYVYCNFRRVDDQTTQQLFASLLKQIAASLPDLPMELKSLYTNHQQGRTRPSSQEILSALNSVAAKLSRVFVIIDALDETGNAREDFLTELSRLQQQNHINLFTTSRHDSKITNENEELFRNLTKLEIVAAPDDLQAYVRGNLKWLPSNIRNGTTLPRDIVAGIAESVDGMFLLARIYLNLLSFKISVTEIRNQLEAFQMCGKRRGVGNDDTALADAYKQTMERINGQQPEHAVLAKKVLLWIAFARRELKVIELQHALATGNKPQVVHDQDLPFLEKMVAVCAGLVKIDEKTNVIRLVHFTTQEYINQQPGELLPMTEQYITRTCINYISFSNFRVLETLDKNPLCYINNIWKQTKIRPFFDYAARNWGHHARDSPISRQELEGLVVEGELSTSLNPLMVREFHDAFSNDPFDPQSVTKLHIAAYFGLTNLVEDLLRTGFEIDSKDSYGRTSLSYSAERGWETTVSLLVSAGAGIDSQAIGENAGRTPLSYAAEVGHECITQILLNNGASPTLTGSDQFHHDFTPLSYAAESGHDGVVRLLLDKYSELDYQDQEEDLRENCDVSTALKIAAKNGDERLARLLLDTRMVSVDSLDV</sequence>
<feature type="domain" description="GPI inositol-deacylase winged helix" evidence="4">
    <location>
        <begin position="703"/>
        <end position="779"/>
    </location>
</feature>
<dbReference type="EMBL" id="JAGPXF010000001">
    <property type="protein sequence ID" value="KAH7261704.1"/>
    <property type="molecule type" value="Genomic_DNA"/>
</dbReference>
<feature type="domain" description="Nephrocystin 3-like N-terminal" evidence="5">
    <location>
        <begin position="415"/>
        <end position="577"/>
    </location>
</feature>
<dbReference type="Pfam" id="PF12796">
    <property type="entry name" value="Ank_2"/>
    <property type="match status" value="2"/>
</dbReference>
<evidence type="ECO:0000313" key="6">
    <source>
        <dbReference type="EMBL" id="KAH7261704.1"/>
    </source>
</evidence>
<dbReference type="InterPro" id="IPR053137">
    <property type="entry name" value="NLR-like"/>
</dbReference>
<dbReference type="PANTHER" id="PTHR46082:SF11">
    <property type="entry name" value="AAA+ ATPASE DOMAIN-CONTAINING PROTEIN-RELATED"/>
    <property type="match status" value="1"/>
</dbReference>
<dbReference type="GO" id="GO:0003824">
    <property type="term" value="F:catalytic activity"/>
    <property type="evidence" value="ECO:0007669"/>
    <property type="project" value="InterPro"/>
</dbReference>
<keyword evidence="7" id="KW-1185">Reference proteome</keyword>
<dbReference type="PROSITE" id="PS50088">
    <property type="entry name" value="ANK_REPEAT"/>
    <property type="match status" value="3"/>
</dbReference>
<dbReference type="SUPFAM" id="SSF52540">
    <property type="entry name" value="P-loop containing nucleoside triphosphate hydrolases"/>
    <property type="match status" value="1"/>
</dbReference>
<evidence type="ECO:0000259" key="4">
    <source>
        <dbReference type="Pfam" id="PF22939"/>
    </source>
</evidence>
<keyword evidence="1" id="KW-0677">Repeat</keyword>
<feature type="repeat" description="ANK" evidence="2">
    <location>
        <begin position="955"/>
        <end position="987"/>
    </location>
</feature>
<evidence type="ECO:0000259" key="5">
    <source>
        <dbReference type="Pfam" id="PF24883"/>
    </source>
</evidence>
<feature type="repeat" description="ANK" evidence="2">
    <location>
        <begin position="992"/>
        <end position="1024"/>
    </location>
</feature>
<dbReference type="SUPFAM" id="SSF48403">
    <property type="entry name" value="Ankyrin repeat"/>
    <property type="match status" value="1"/>
</dbReference>
<proteinExistence type="predicted"/>
<evidence type="ECO:0000313" key="7">
    <source>
        <dbReference type="Proteomes" id="UP000813427"/>
    </source>
</evidence>
<dbReference type="Pfam" id="PF24883">
    <property type="entry name" value="NPHP3_N"/>
    <property type="match status" value="1"/>
</dbReference>
<dbReference type="AlphaFoldDB" id="A0A8K0WGW8"/>
<feature type="compositionally biased region" description="Basic residues" evidence="3">
    <location>
        <begin position="1"/>
        <end position="10"/>
    </location>
</feature>
<comment type="caution">
    <text evidence="6">The sequence shown here is derived from an EMBL/GenBank/DDBJ whole genome shotgun (WGS) entry which is preliminary data.</text>
</comment>
<keyword evidence="2" id="KW-0040">ANK repeat</keyword>
<reference evidence="6" key="1">
    <citation type="journal article" date="2021" name="Nat. Commun.">
        <title>Genetic determinants of endophytism in the Arabidopsis root mycobiome.</title>
        <authorList>
            <person name="Mesny F."/>
            <person name="Miyauchi S."/>
            <person name="Thiergart T."/>
            <person name="Pickel B."/>
            <person name="Atanasova L."/>
            <person name="Karlsson M."/>
            <person name="Huettel B."/>
            <person name="Barry K.W."/>
            <person name="Haridas S."/>
            <person name="Chen C."/>
            <person name="Bauer D."/>
            <person name="Andreopoulos W."/>
            <person name="Pangilinan J."/>
            <person name="LaButti K."/>
            <person name="Riley R."/>
            <person name="Lipzen A."/>
            <person name="Clum A."/>
            <person name="Drula E."/>
            <person name="Henrissat B."/>
            <person name="Kohler A."/>
            <person name="Grigoriev I.V."/>
            <person name="Martin F.M."/>
            <person name="Hacquard S."/>
        </authorList>
    </citation>
    <scope>NUCLEOTIDE SEQUENCE</scope>
    <source>
        <strain evidence="6">MPI-SDFR-AT-0068</strain>
    </source>
</reference>
<feature type="region of interest" description="Disordered" evidence="3">
    <location>
        <begin position="1"/>
        <end position="23"/>
    </location>
</feature>
<dbReference type="InterPro" id="IPR002110">
    <property type="entry name" value="Ankyrin_rpt"/>
</dbReference>
<dbReference type="GO" id="GO:0009116">
    <property type="term" value="P:nucleoside metabolic process"/>
    <property type="evidence" value="ECO:0007669"/>
    <property type="project" value="InterPro"/>
</dbReference>
<dbReference type="InterPro" id="IPR035994">
    <property type="entry name" value="Nucleoside_phosphorylase_sf"/>
</dbReference>
<gene>
    <name evidence="6" type="ORF">BKA59DRAFT_518706</name>
</gene>
<dbReference type="Pfam" id="PF22939">
    <property type="entry name" value="WHD_GPIID"/>
    <property type="match status" value="1"/>
</dbReference>
<dbReference type="OrthoDB" id="20872at2759"/>
<protein>
    <recommendedName>
        <fullName evidence="8">Nucleoside phosphorylase domain-containing protein</fullName>
    </recommendedName>
</protein>
<dbReference type="InterPro" id="IPR036770">
    <property type="entry name" value="Ankyrin_rpt-contain_sf"/>
</dbReference>
<dbReference type="SUPFAM" id="SSF53167">
    <property type="entry name" value="Purine and uridine phosphorylases"/>
    <property type="match status" value="1"/>
</dbReference>
<evidence type="ECO:0008006" key="8">
    <source>
        <dbReference type="Google" id="ProtNLM"/>
    </source>
</evidence>
<organism evidence="6 7">
    <name type="scientific">Fusarium tricinctum</name>
    <dbReference type="NCBI Taxonomy" id="61284"/>
    <lineage>
        <taxon>Eukaryota</taxon>
        <taxon>Fungi</taxon>
        <taxon>Dikarya</taxon>
        <taxon>Ascomycota</taxon>
        <taxon>Pezizomycotina</taxon>
        <taxon>Sordariomycetes</taxon>
        <taxon>Hypocreomycetidae</taxon>
        <taxon>Hypocreales</taxon>
        <taxon>Nectriaceae</taxon>
        <taxon>Fusarium</taxon>
        <taxon>Fusarium tricinctum species complex</taxon>
    </lineage>
</organism>
<dbReference type="Gene3D" id="1.25.40.20">
    <property type="entry name" value="Ankyrin repeat-containing domain"/>
    <property type="match status" value="1"/>
</dbReference>
<dbReference type="SMART" id="SM00248">
    <property type="entry name" value="ANK"/>
    <property type="match status" value="5"/>
</dbReference>
<name>A0A8K0WGW8_9HYPO</name>
<dbReference type="InterPro" id="IPR054471">
    <property type="entry name" value="GPIID_WHD"/>
</dbReference>
<dbReference type="Gene3D" id="3.40.50.300">
    <property type="entry name" value="P-loop containing nucleotide triphosphate hydrolases"/>
    <property type="match status" value="1"/>
</dbReference>
<dbReference type="Proteomes" id="UP000813427">
    <property type="component" value="Unassembled WGS sequence"/>
</dbReference>
<dbReference type="PROSITE" id="PS50297">
    <property type="entry name" value="ANK_REP_REGION"/>
    <property type="match status" value="3"/>
</dbReference>